<gene>
    <name evidence="2" type="ORF">BD310DRAFT_782426</name>
</gene>
<feature type="non-terminal residue" evidence="2">
    <location>
        <position position="80"/>
    </location>
</feature>
<evidence type="ECO:0000313" key="2">
    <source>
        <dbReference type="EMBL" id="TBU63543.1"/>
    </source>
</evidence>
<keyword evidence="3" id="KW-1185">Reference proteome</keyword>
<evidence type="ECO:0000259" key="1">
    <source>
        <dbReference type="Pfam" id="PF20236"/>
    </source>
</evidence>
<proteinExistence type="predicted"/>
<reference evidence="2 3" key="1">
    <citation type="submission" date="2019-01" db="EMBL/GenBank/DDBJ databases">
        <title>Draft genome sequences of three monokaryotic isolates of the white-rot basidiomycete fungus Dichomitus squalens.</title>
        <authorList>
            <consortium name="DOE Joint Genome Institute"/>
            <person name="Lopez S.C."/>
            <person name="Andreopoulos B."/>
            <person name="Pangilinan J."/>
            <person name="Lipzen A."/>
            <person name="Riley R."/>
            <person name="Ahrendt S."/>
            <person name="Ng V."/>
            <person name="Barry K."/>
            <person name="Daum C."/>
            <person name="Grigoriev I.V."/>
            <person name="Hilden K.S."/>
            <person name="Makela M.R."/>
            <person name="de Vries R.P."/>
        </authorList>
    </citation>
    <scope>NUCLEOTIDE SEQUENCE [LARGE SCALE GENOMIC DNA]</scope>
    <source>
        <strain evidence="2 3">CBS 464.89</strain>
    </source>
</reference>
<dbReference type="AlphaFoldDB" id="A0A4Q9Q7M9"/>
<organism evidence="2 3">
    <name type="scientific">Dichomitus squalens</name>
    <dbReference type="NCBI Taxonomy" id="114155"/>
    <lineage>
        <taxon>Eukaryota</taxon>
        <taxon>Fungi</taxon>
        <taxon>Dikarya</taxon>
        <taxon>Basidiomycota</taxon>
        <taxon>Agaricomycotina</taxon>
        <taxon>Agaricomycetes</taxon>
        <taxon>Polyporales</taxon>
        <taxon>Polyporaceae</taxon>
        <taxon>Dichomitus</taxon>
    </lineage>
</organism>
<dbReference type="Proteomes" id="UP000292082">
    <property type="component" value="Unassembled WGS sequence"/>
</dbReference>
<dbReference type="EMBL" id="ML145089">
    <property type="protein sequence ID" value="TBU63543.1"/>
    <property type="molecule type" value="Genomic_DNA"/>
</dbReference>
<dbReference type="InterPro" id="IPR046528">
    <property type="entry name" value="DUF6593"/>
</dbReference>
<evidence type="ECO:0000313" key="3">
    <source>
        <dbReference type="Proteomes" id="UP000292082"/>
    </source>
</evidence>
<dbReference type="Pfam" id="PF20236">
    <property type="entry name" value="DUF6593"/>
    <property type="match status" value="1"/>
</dbReference>
<protein>
    <recommendedName>
        <fullName evidence="1">DUF6593 domain-containing protein</fullName>
    </recommendedName>
</protein>
<sequence length="80" mass="8925">MNISWTSRKLFNSGVVDNASGQIVFNIHTPFSLGPRVTTIADARGQVVAEYKHRLAYDTVTYQGQTHLVSDWLPKDGFLS</sequence>
<feature type="domain" description="DUF6593" evidence="1">
    <location>
        <begin position="12"/>
        <end position="77"/>
    </location>
</feature>
<name>A0A4Q9Q7M9_9APHY</name>
<accession>A0A4Q9Q7M9</accession>